<feature type="domain" description="No apical meristem-associated C-terminal" evidence="2">
    <location>
        <begin position="118"/>
        <end position="314"/>
    </location>
</feature>
<accession>A0A2T8KWM4</accession>
<dbReference type="AlphaFoldDB" id="A0A2T8KWM4"/>
<dbReference type="Proteomes" id="UP000243499">
    <property type="component" value="Chromosome 1"/>
</dbReference>
<feature type="region of interest" description="Disordered" evidence="1">
    <location>
        <begin position="146"/>
        <end position="209"/>
    </location>
</feature>
<proteinExistence type="predicted"/>
<reference evidence="3" key="1">
    <citation type="submission" date="2018-04" db="EMBL/GenBank/DDBJ databases">
        <title>WGS assembly of Panicum hallii.</title>
        <authorList>
            <person name="Lovell J."/>
            <person name="Jenkins J."/>
            <person name="Lowry D."/>
            <person name="Mamidi S."/>
            <person name="Sreedasyam A."/>
            <person name="Weng X."/>
            <person name="Barry K."/>
            <person name="Bonette J."/>
            <person name="Campitelli B."/>
            <person name="Daum C."/>
            <person name="Gordon S."/>
            <person name="Gould B."/>
            <person name="Lipzen A."/>
            <person name="Macqueen A."/>
            <person name="Palacio-Mejia J."/>
            <person name="Plott C."/>
            <person name="Shakirov E."/>
            <person name="Shu S."/>
            <person name="Yoshinaga Y."/>
            <person name="Zane M."/>
            <person name="Rokhsar D."/>
            <person name="Grimwood J."/>
            <person name="Schmutz J."/>
            <person name="Juenger T."/>
        </authorList>
    </citation>
    <scope>NUCLEOTIDE SEQUENCE [LARGE SCALE GENOMIC DNA]</scope>
    <source>
        <strain evidence="3">FIL2</strain>
    </source>
</reference>
<evidence type="ECO:0000313" key="3">
    <source>
        <dbReference type="EMBL" id="PVH66565.1"/>
    </source>
</evidence>
<dbReference type="InterPro" id="IPR029466">
    <property type="entry name" value="NAM-associated_C"/>
</dbReference>
<gene>
    <name evidence="3" type="ORF">PAHAL_1G281900</name>
</gene>
<feature type="compositionally biased region" description="Basic and acidic residues" evidence="1">
    <location>
        <begin position="183"/>
        <end position="202"/>
    </location>
</feature>
<dbReference type="EMBL" id="CM008046">
    <property type="protein sequence ID" value="PVH66565.1"/>
    <property type="molecule type" value="Genomic_DNA"/>
</dbReference>
<sequence length="329" mass="37163">MEYGQSGEEDLQELFHHNDGASSHGVPMDDVDIATAAQKNVARRGFAFTKEEDAVLCSAYLNISKDAIVGVNQNMGAYWKRIYDYYSEHKPNGSIRSQIGLKKDGIEDAVKMYEQKEPFQFMHCWKILRYEAKWNDKLLEVNSTRNVRKEPAASEPVVTQGANDPVGDQGANDPLGQQGASDPLERPEGRDSAKRRRAKEESASSNAAVEVLQQIHQKNELTEVKQDAQMQEILSLKGDKMKLTQQMFDLHKHDIEVRNKYKEEQLNLTKQDIEVRAKQSEAQLLTAELGIMGADLDKLSPQVRSYYITMQQEIMKRRGIGTSQNSDGA</sequence>
<protein>
    <recommendedName>
        <fullName evidence="2">No apical meristem-associated C-terminal domain-containing protein</fullName>
    </recommendedName>
</protein>
<dbReference type="Gramene" id="PVH66565">
    <property type="protein sequence ID" value="PVH66565"/>
    <property type="gene ID" value="PAHAL_1G281900"/>
</dbReference>
<evidence type="ECO:0000256" key="1">
    <source>
        <dbReference type="SAM" id="MobiDB-lite"/>
    </source>
</evidence>
<organism evidence="3">
    <name type="scientific">Panicum hallii</name>
    <dbReference type="NCBI Taxonomy" id="206008"/>
    <lineage>
        <taxon>Eukaryota</taxon>
        <taxon>Viridiplantae</taxon>
        <taxon>Streptophyta</taxon>
        <taxon>Embryophyta</taxon>
        <taxon>Tracheophyta</taxon>
        <taxon>Spermatophyta</taxon>
        <taxon>Magnoliopsida</taxon>
        <taxon>Liliopsida</taxon>
        <taxon>Poales</taxon>
        <taxon>Poaceae</taxon>
        <taxon>PACMAD clade</taxon>
        <taxon>Panicoideae</taxon>
        <taxon>Panicodae</taxon>
        <taxon>Paniceae</taxon>
        <taxon>Panicinae</taxon>
        <taxon>Panicum</taxon>
        <taxon>Panicum sect. Panicum</taxon>
    </lineage>
</organism>
<name>A0A2T8KWM4_9POAL</name>
<dbReference type="PANTHER" id="PTHR45125">
    <property type="entry name" value="F21J9.4-RELATED"/>
    <property type="match status" value="1"/>
</dbReference>
<evidence type="ECO:0000259" key="2">
    <source>
        <dbReference type="Pfam" id="PF14303"/>
    </source>
</evidence>
<dbReference type="PANTHER" id="PTHR45125:SF40">
    <property type="entry name" value="OS06G0117800 PROTEIN"/>
    <property type="match status" value="1"/>
</dbReference>
<dbReference type="Pfam" id="PF14303">
    <property type="entry name" value="NAM-associated"/>
    <property type="match status" value="1"/>
</dbReference>